<dbReference type="Pfam" id="PF04851">
    <property type="entry name" value="ResIII"/>
    <property type="match status" value="1"/>
</dbReference>
<dbReference type="SMART" id="SM00487">
    <property type="entry name" value="DEXDc"/>
    <property type="match status" value="1"/>
</dbReference>
<dbReference type="GO" id="GO:0140359">
    <property type="term" value="F:ABC-type transporter activity"/>
    <property type="evidence" value="ECO:0007669"/>
    <property type="project" value="InterPro"/>
</dbReference>
<gene>
    <name evidence="13" type="ORF">VSDG_01283</name>
</gene>
<feature type="domain" description="ABC transmembrane type-1" evidence="12">
    <location>
        <begin position="548"/>
        <end position="729"/>
    </location>
</feature>
<feature type="transmembrane region" description="Helical" evidence="10">
    <location>
        <begin position="89"/>
        <end position="107"/>
    </location>
</feature>
<dbReference type="PANTHER" id="PTHR24223">
    <property type="entry name" value="ATP-BINDING CASSETTE SUB-FAMILY C"/>
    <property type="match status" value="1"/>
</dbReference>
<feature type="compositionally biased region" description="Basic residues" evidence="9">
    <location>
        <begin position="1635"/>
        <end position="1652"/>
    </location>
</feature>
<evidence type="ECO:0000256" key="6">
    <source>
        <dbReference type="ARBA" id="ARBA00022840"/>
    </source>
</evidence>
<keyword evidence="2" id="KW-0813">Transport</keyword>
<dbReference type="OrthoDB" id="1470711at2759"/>
<dbReference type="InterPro" id="IPR050173">
    <property type="entry name" value="ABC_transporter_C-like"/>
</dbReference>
<dbReference type="InterPro" id="IPR027417">
    <property type="entry name" value="P-loop_NTPase"/>
</dbReference>
<dbReference type="CDD" id="cd03250">
    <property type="entry name" value="ABCC_MRP_domain1"/>
    <property type="match status" value="1"/>
</dbReference>
<evidence type="ECO:0000256" key="10">
    <source>
        <dbReference type="SAM" id="Phobius"/>
    </source>
</evidence>
<dbReference type="GO" id="GO:0005524">
    <property type="term" value="F:ATP binding"/>
    <property type="evidence" value="ECO:0007669"/>
    <property type="project" value="UniProtKB-KW"/>
</dbReference>
<comment type="subcellular location">
    <subcellularLocation>
        <location evidence="1">Membrane</location>
        <topology evidence="1">Multi-pass membrane protein</topology>
    </subcellularLocation>
</comment>
<dbReference type="Pfam" id="PF00005">
    <property type="entry name" value="ABC_tran"/>
    <property type="match status" value="2"/>
</dbReference>
<dbReference type="STRING" id="252740.A0A423WJF5"/>
<evidence type="ECO:0000256" key="2">
    <source>
        <dbReference type="ARBA" id="ARBA00022448"/>
    </source>
</evidence>
<evidence type="ECO:0000256" key="4">
    <source>
        <dbReference type="ARBA" id="ARBA00022741"/>
    </source>
</evidence>
<evidence type="ECO:0000256" key="1">
    <source>
        <dbReference type="ARBA" id="ARBA00004141"/>
    </source>
</evidence>
<evidence type="ECO:0000313" key="14">
    <source>
        <dbReference type="Proteomes" id="UP000284375"/>
    </source>
</evidence>
<comment type="caution">
    <text evidence="13">The sequence shown here is derived from an EMBL/GenBank/DDBJ whole genome shotgun (WGS) entry which is preliminary data.</text>
</comment>
<keyword evidence="5" id="KW-0378">Hydrolase</keyword>
<dbReference type="Proteomes" id="UP000284375">
    <property type="component" value="Unassembled WGS sequence"/>
</dbReference>
<keyword evidence="14" id="KW-1185">Reference proteome</keyword>
<dbReference type="InterPro" id="IPR011527">
    <property type="entry name" value="ABC1_TM_dom"/>
</dbReference>
<feature type="domain" description="ABC transmembrane type-1" evidence="12">
    <location>
        <begin position="1"/>
        <end position="187"/>
    </location>
</feature>
<feature type="domain" description="ABC transporter" evidence="11">
    <location>
        <begin position="223"/>
        <end position="454"/>
    </location>
</feature>
<keyword evidence="6" id="KW-0067">ATP-binding</keyword>
<dbReference type="InterPro" id="IPR036640">
    <property type="entry name" value="ABC1_TM_sf"/>
</dbReference>
<proteinExistence type="predicted"/>
<dbReference type="PANTHER" id="PTHR24223:SF345">
    <property type="entry name" value="ABC MULTIDRUG TRANSPORTER (EUROFUNG)"/>
    <property type="match status" value="1"/>
</dbReference>
<dbReference type="GO" id="GO:0004386">
    <property type="term" value="F:helicase activity"/>
    <property type="evidence" value="ECO:0007669"/>
    <property type="project" value="UniProtKB-KW"/>
</dbReference>
<dbReference type="GO" id="GO:0016887">
    <property type="term" value="F:ATP hydrolysis activity"/>
    <property type="evidence" value="ECO:0007669"/>
    <property type="project" value="InterPro"/>
</dbReference>
<feature type="transmembrane region" description="Helical" evidence="10">
    <location>
        <begin position="679"/>
        <end position="698"/>
    </location>
</feature>
<dbReference type="InterPro" id="IPR003593">
    <property type="entry name" value="AAA+_ATPase"/>
</dbReference>
<dbReference type="EMBL" id="LJZO01000003">
    <property type="protein sequence ID" value="ROW03455.1"/>
    <property type="molecule type" value="Genomic_DNA"/>
</dbReference>
<feature type="transmembrane region" description="Helical" evidence="10">
    <location>
        <begin position="166"/>
        <end position="187"/>
    </location>
</feature>
<dbReference type="InterPro" id="IPR014001">
    <property type="entry name" value="Helicase_ATP-bd"/>
</dbReference>
<dbReference type="PROSITE" id="PS50929">
    <property type="entry name" value="ABC_TM1F"/>
    <property type="match status" value="2"/>
</dbReference>
<dbReference type="InterPro" id="IPR017871">
    <property type="entry name" value="ABC_transporter-like_CS"/>
</dbReference>
<dbReference type="GO" id="GO:0016020">
    <property type="term" value="C:membrane"/>
    <property type="evidence" value="ECO:0007669"/>
    <property type="project" value="UniProtKB-SubCell"/>
</dbReference>
<evidence type="ECO:0000256" key="9">
    <source>
        <dbReference type="SAM" id="MobiDB-lite"/>
    </source>
</evidence>
<dbReference type="PROSITE" id="PS00211">
    <property type="entry name" value="ABC_TRANSPORTER_1"/>
    <property type="match status" value="2"/>
</dbReference>
<feature type="domain" description="ABC transporter" evidence="11">
    <location>
        <begin position="790"/>
        <end position="1047"/>
    </location>
</feature>
<dbReference type="Gene3D" id="1.20.1560.10">
    <property type="entry name" value="ABC transporter type 1, transmembrane domain"/>
    <property type="match status" value="2"/>
</dbReference>
<evidence type="ECO:0000259" key="11">
    <source>
        <dbReference type="PROSITE" id="PS50893"/>
    </source>
</evidence>
<feature type="transmembrane region" description="Helical" evidence="10">
    <location>
        <begin position="515"/>
        <end position="536"/>
    </location>
</feature>
<keyword evidence="7 10" id="KW-1133">Transmembrane helix</keyword>
<evidence type="ECO:0000259" key="12">
    <source>
        <dbReference type="PROSITE" id="PS50929"/>
    </source>
</evidence>
<dbReference type="InterPro" id="IPR044726">
    <property type="entry name" value="ABCC_6TM_D2"/>
</dbReference>
<feature type="transmembrane region" description="Helical" evidence="10">
    <location>
        <begin position="595"/>
        <end position="615"/>
    </location>
</feature>
<evidence type="ECO:0000256" key="5">
    <source>
        <dbReference type="ARBA" id="ARBA00022806"/>
    </source>
</evidence>
<sequence length="1652" mass="183355">MALSTALYWYFHERSMWMARGALASAIYRKTTEAKIGVSDDSAAITLMSTDVERIRQGMLMMHEFWANTLEVAIASFLLYRYLGVAFVAPIIVVAVCIFLAAGLASFTSNRQKEWMDHIQARVGMTANVIANMKSLRISGLALPIESMVQNLRLEELRVGARFRMVLTYSVVIAFAPFFISPVLSFLEKDPREDFRKPLTQNSSFEEKVVSGLASDNGHAGNTPVVAICKGNFGWAKETMALVDIDLTIPDRQLTIVVGPIASGKTTFCKALLGEAPYYNGQVVLRPESRRVGYCDQNPFLSNATIKQNIMGFSPFNQSRYDEVIEATMLTIDLLTLPQGDDTKVGSNGITLSGGQKQRVSMARAIYLETELFIFDDILSGLDADTEEQVFRRVFGPDGLIKRRGATAVLCTHSVRHLPSADHIIALAGGTIVEQGNFGELMANRKYVHSLGVKVRDSEHHSLASSDAGVEIEENTPDPLLRAKTTTEISPQSDDELATRKNGDRKVYYHYYRSLGFWPVLVFTVLSLACGFLYNFQNIFITLWSTGRNTGVVTNYFSQDMTLIDGELPNALLNLTLDFAICLGMAAVIATSSPYLATSYPFLLLVLWAIQKFYLRTSRQLRLLDLEAKSPLYTHFLDTMRGLATYRAFGWVADGIAKNSNLLDNSQRPAYLLAMIQRWLAFTLDSVVAVLATVVVVLSTQLPSNTGFTGASLITFMTFGSSVTNLVRQYTQLEISLGAINRLKTFSEKVKPEQQPGEDVIPDELWPHKGEIEVRGISASYSDTSSDSEASDVDIPLSPRSSRNLALRDLKITIQSGEKVAICGRSGSGKSSMILLLLRLLDPIPSTVENIEIDDVPLYRIDRATLRQRIIAVPQDAVFLPEGSSFKMNLDPVSVSSDLECKSVLDTVGLWPFVTERGGLAAGMSPDTLSQGQKQLFSLARAILRRRIRSHEVAKGQDRGILLLDEVSSSVDMDTDRAMHDCIKSEFEGYTIVMTLPPPSPEQQVAIDTLLYTNDNLIIDAIAGSGKTTTILHLAQAAPDTKFLVLVYNRRLMMETEQRVQGLGLGNVTVSNYHTLGTRYYTHECATDQGLKRVVENDMPIIEGMDLPDFSVMVLDEQQDMTPILKRFVDKVIRDKGYIGSNRLPSDRQDQLRVVVLGDKRQELYSFNNADSRFLTMAGRPEVFGYINDHRWVSATQTTSNRVTQQNVAFINQQMLKQPLGFMRAVRNHNTDGEPYPKPRYVIGDPDIDVLGEVLRLVEICKVSPTDIIVLAPSVRGASSVVLLANDLALRGIPVFRSDSDVSDIAPEVAHGKVLICTYHQAKGIERKASVVLGFDEGYHIWFNKVAEMPTAEGVSAITGTAIPAIYQWRQRSKLSIITGPTKLLKPQKRVPKRRNHLRELPDAYYEKLGKVEEAYGNGNSTTGDILYLSNLEMAAKDKDITKVLAIPLDKYDWLKETHCKDLRMTLNSLPEPAKISGRGIFFENIKFRKFPTITHGGGPTNPTKDSGVIVSGAMDISRPGGENKTVWEIKYTESLHPEHLLQTALYMLLLGESSSGFLVSARTGQTVQVLPKTPDSLMEILQLLVDAKSGGDQTRLLNTYSDAEFLEECGKDFDRLVGKCALPAWFAMKPSGSKFRRSKPDRRRKAVKQEG</sequence>
<dbReference type="GO" id="GO:0003677">
    <property type="term" value="F:DNA binding"/>
    <property type="evidence" value="ECO:0007669"/>
    <property type="project" value="InterPro"/>
</dbReference>
<feature type="region of interest" description="Disordered" evidence="9">
    <location>
        <begin position="475"/>
        <end position="498"/>
    </location>
</feature>
<evidence type="ECO:0000313" key="13">
    <source>
        <dbReference type="EMBL" id="ROW03455.1"/>
    </source>
</evidence>
<keyword evidence="4" id="KW-0547">Nucleotide-binding</keyword>
<keyword evidence="5" id="KW-0347">Helicase</keyword>
<reference evidence="13 14" key="1">
    <citation type="submission" date="2015-09" db="EMBL/GenBank/DDBJ databases">
        <title>Host preference determinants of Valsa canker pathogens revealed by comparative genomics.</title>
        <authorList>
            <person name="Yin Z."/>
            <person name="Huang L."/>
        </authorList>
    </citation>
    <scope>NUCLEOTIDE SEQUENCE [LARGE SCALE GENOMIC DNA]</scope>
    <source>
        <strain evidence="13 14">YSFL</strain>
    </source>
</reference>
<dbReference type="InterPro" id="IPR006935">
    <property type="entry name" value="Helicase/UvrB_N"/>
</dbReference>
<protein>
    <submittedName>
        <fullName evidence="13">Uncharacterized protein</fullName>
    </submittedName>
</protein>
<feature type="region of interest" description="Disordered" evidence="9">
    <location>
        <begin position="1633"/>
        <end position="1652"/>
    </location>
</feature>
<organism evidence="13 14">
    <name type="scientific">Cytospora chrysosperma</name>
    <name type="common">Cytospora canker fungus</name>
    <name type="synonym">Sphaeria chrysosperma</name>
    <dbReference type="NCBI Taxonomy" id="252740"/>
    <lineage>
        <taxon>Eukaryota</taxon>
        <taxon>Fungi</taxon>
        <taxon>Dikarya</taxon>
        <taxon>Ascomycota</taxon>
        <taxon>Pezizomycotina</taxon>
        <taxon>Sordariomycetes</taxon>
        <taxon>Sordariomycetidae</taxon>
        <taxon>Diaporthales</taxon>
        <taxon>Cytosporaceae</taxon>
        <taxon>Cytospora</taxon>
    </lineage>
</organism>
<dbReference type="PROSITE" id="PS50893">
    <property type="entry name" value="ABC_TRANSPORTER_2"/>
    <property type="match status" value="2"/>
</dbReference>
<dbReference type="Pfam" id="PF00664">
    <property type="entry name" value="ABC_membrane"/>
    <property type="match status" value="1"/>
</dbReference>
<keyword evidence="8 10" id="KW-0472">Membrane</keyword>
<evidence type="ECO:0000256" key="3">
    <source>
        <dbReference type="ARBA" id="ARBA00022692"/>
    </source>
</evidence>
<evidence type="ECO:0000256" key="8">
    <source>
        <dbReference type="ARBA" id="ARBA00023136"/>
    </source>
</evidence>
<evidence type="ECO:0000256" key="7">
    <source>
        <dbReference type="ARBA" id="ARBA00022989"/>
    </source>
</evidence>
<dbReference type="CDD" id="cd18580">
    <property type="entry name" value="ABC_6TM_ABCC_D2"/>
    <property type="match status" value="1"/>
</dbReference>
<accession>A0A423WJF5</accession>
<keyword evidence="3 10" id="KW-0812">Transmembrane</keyword>
<dbReference type="SMART" id="SM00382">
    <property type="entry name" value="AAA"/>
    <property type="match status" value="2"/>
</dbReference>
<dbReference type="Gene3D" id="3.40.50.300">
    <property type="entry name" value="P-loop containing nucleotide triphosphate hydrolases"/>
    <property type="match status" value="3"/>
</dbReference>
<dbReference type="InterPro" id="IPR003439">
    <property type="entry name" value="ABC_transporter-like_ATP-bd"/>
</dbReference>
<dbReference type="SUPFAM" id="SSF52540">
    <property type="entry name" value="P-loop containing nucleoside triphosphate hydrolases"/>
    <property type="match status" value="3"/>
</dbReference>
<dbReference type="SUPFAM" id="SSF90123">
    <property type="entry name" value="ABC transporter transmembrane region"/>
    <property type="match status" value="1"/>
</dbReference>
<name>A0A423WJF5_CYTCH</name>